<evidence type="ECO:0000256" key="11">
    <source>
        <dbReference type="ARBA" id="ARBA00022840"/>
    </source>
</evidence>
<evidence type="ECO:0000313" key="24">
    <source>
        <dbReference type="EMBL" id="ACS80246.1"/>
    </source>
</evidence>
<evidence type="ECO:0000256" key="14">
    <source>
        <dbReference type="ARBA" id="ARBA00030048"/>
    </source>
</evidence>
<dbReference type="Gene3D" id="3.40.1190.10">
    <property type="entry name" value="Mur-like, catalytic domain"/>
    <property type="match status" value="1"/>
</dbReference>
<dbReference type="STRING" id="526222.Desal_2188"/>
<dbReference type="Proteomes" id="UP000002601">
    <property type="component" value="Chromosome"/>
</dbReference>
<sequence>MSVYTNRTWRSSKKWKKVLKFKNFLEFSGYLDDLGLFHMDLSLGRMEEFVRNWGGKSSFPVIHVVGTNGKGSTSSYITSIGCEHGLKVGTFTSPHFVTPRERITINGSMLSEEEWCELANQVMEIAPDAGLTYFELLTCMALVAFKNNEIDLAVMEAGLGGRYDATNTVDPDLTVFTPIGLDHEKVLGSTIDLIAADKADAMRENGTAITAVQVPEAKTVLETRAKELGCDLHHINDQEIVADLNPSLAGEHQKENAGLAACAWRLFCGKSGIDFDADKVRSGVEKAFIAGRLQIIKSARTYILDGAHNTHAFAALEAELERSGVKLDAIIFSCMKDKNLGPVKETLFRLTDGPILASGIEGNERAYPYKDLAAVLGERAKAAKTIDDALSMLNSGEKTVLICGSLYLLAAFYTRYPEFLRRMPPAS</sequence>
<protein>
    <recommendedName>
        <fullName evidence="7">Dihydrofolate synthase/folylpolyglutamate synthase</fullName>
        <ecNumber evidence="5">6.3.2.12</ecNumber>
        <ecNumber evidence="6">6.3.2.17</ecNumber>
    </recommendedName>
    <alternativeName>
        <fullName evidence="16">Folylpoly-gamma-glutamate synthetase-dihydrofolate synthetase</fullName>
    </alternativeName>
    <alternativeName>
        <fullName evidence="14">Folylpolyglutamate synthetase</fullName>
    </alternativeName>
    <alternativeName>
        <fullName evidence="15">Tetrahydrofolylpolyglutamate synthase</fullName>
    </alternativeName>
</protein>
<dbReference type="GO" id="GO:0005524">
    <property type="term" value="F:ATP binding"/>
    <property type="evidence" value="ECO:0007669"/>
    <property type="project" value="UniProtKB-KW"/>
</dbReference>
<feature type="domain" description="Mur ligase central" evidence="23">
    <location>
        <begin position="64"/>
        <end position="224"/>
    </location>
</feature>
<evidence type="ECO:0000256" key="8">
    <source>
        <dbReference type="ARBA" id="ARBA00022598"/>
    </source>
</evidence>
<proteinExistence type="inferred from homology"/>
<dbReference type="PANTHER" id="PTHR11136:SF0">
    <property type="entry name" value="DIHYDROFOLATE SYNTHETASE-RELATED"/>
    <property type="match status" value="1"/>
</dbReference>
<dbReference type="HOGENOM" id="CLU_015869_1_1_7"/>
<evidence type="ECO:0000256" key="16">
    <source>
        <dbReference type="ARBA" id="ARBA00032510"/>
    </source>
</evidence>
<organism evidence="24 25">
    <name type="scientific">Maridesulfovibrio salexigens (strain ATCC 14822 / DSM 2638 / NCIMB 8403 / VKM B-1763)</name>
    <name type="common">Desulfovibrio salexigens</name>
    <dbReference type="NCBI Taxonomy" id="526222"/>
    <lineage>
        <taxon>Bacteria</taxon>
        <taxon>Pseudomonadati</taxon>
        <taxon>Thermodesulfobacteriota</taxon>
        <taxon>Desulfovibrionia</taxon>
        <taxon>Desulfovibrionales</taxon>
        <taxon>Desulfovibrionaceae</taxon>
        <taxon>Maridesulfovibrio</taxon>
    </lineage>
</organism>
<gene>
    <name evidence="24" type="ordered locus">Desal_2188</name>
</gene>
<dbReference type="SUPFAM" id="SSF53623">
    <property type="entry name" value="MurD-like peptide ligases, catalytic domain"/>
    <property type="match status" value="1"/>
</dbReference>
<keyword evidence="12" id="KW-0460">Magnesium</keyword>
<evidence type="ECO:0000256" key="10">
    <source>
        <dbReference type="ARBA" id="ARBA00022741"/>
    </source>
</evidence>
<evidence type="ECO:0000256" key="12">
    <source>
        <dbReference type="ARBA" id="ARBA00022842"/>
    </source>
</evidence>
<evidence type="ECO:0000256" key="15">
    <source>
        <dbReference type="ARBA" id="ARBA00030592"/>
    </source>
</evidence>
<evidence type="ECO:0000256" key="1">
    <source>
        <dbReference type="ARBA" id="ARBA00002714"/>
    </source>
</evidence>
<evidence type="ECO:0000256" key="7">
    <source>
        <dbReference type="ARBA" id="ARBA00019357"/>
    </source>
</evidence>
<comment type="catalytic activity">
    <reaction evidence="19">
        <text>(6R)-5,10-methylenetetrahydrofolyl-(gamma-L-Glu)(n) + L-glutamate + ATP = (6R)-5,10-methylenetetrahydrofolyl-(gamma-L-Glu)(n+1) + ADP + phosphate + H(+)</text>
        <dbReference type="Rhea" id="RHEA:51912"/>
        <dbReference type="Rhea" id="RHEA-COMP:13257"/>
        <dbReference type="Rhea" id="RHEA-COMP:13258"/>
        <dbReference type="ChEBI" id="CHEBI:15378"/>
        <dbReference type="ChEBI" id="CHEBI:29985"/>
        <dbReference type="ChEBI" id="CHEBI:30616"/>
        <dbReference type="ChEBI" id="CHEBI:43474"/>
        <dbReference type="ChEBI" id="CHEBI:136572"/>
        <dbReference type="ChEBI" id="CHEBI:456216"/>
        <dbReference type="EC" id="6.3.2.17"/>
    </reaction>
</comment>
<evidence type="ECO:0000256" key="13">
    <source>
        <dbReference type="ARBA" id="ARBA00022909"/>
    </source>
</evidence>
<name>C6BW43_MARSD</name>
<keyword evidence="11 21" id="KW-0067">ATP-binding</keyword>
<dbReference type="GO" id="GO:0005737">
    <property type="term" value="C:cytoplasm"/>
    <property type="evidence" value="ECO:0007669"/>
    <property type="project" value="TreeGrafter"/>
</dbReference>
<evidence type="ECO:0000256" key="20">
    <source>
        <dbReference type="ARBA" id="ARBA00049161"/>
    </source>
</evidence>
<dbReference type="GO" id="GO:0008841">
    <property type="term" value="F:dihydrofolate synthase activity"/>
    <property type="evidence" value="ECO:0007669"/>
    <property type="project" value="UniProtKB-EC"/>
</dbReference>
<comment type="function">
    <text evidence="1">Functions in two distinct reactions of the de novo folate biosynthetic pathway. Catalyzes the addition of a glutamate residue to dihydropteroate (7,8-dihydropteroate or H2Pte) to form dihydrofolate (7,8-dihydrofolate monoglutamate or H2Pte-Glu). Also catalyzes successive additions of L-glutamate to tetrahydrofolate or 10-formyltetrahydrofolate or 5,10-methylenetetrahydrofolate, leading to folylpolyglutamate derivatives.</text>
</comment>
<dbReference type="PANTHER" id="PTHR11136">
    <property type="entry name" value="FOLYLPOLYGLUTAMATE SYNTHASE-RELATED"/>
    <property type="match status" value="1"/>
</dbReference>
<dbReference type="Gene3D" id="3.90.190.20">
    <property type="entry name" value="Mur ligase, C-terminal domain"/>
    <property type="match status" value="1"/>
</dbReference>
<dbReference type="GO" id="GO:0046654">
    <property type="term" value="P:tetrahydrofolate biosynthetic process"/>
    <property type="evidence" value="ECO:0007669"/>
    <property type="project" value="UniProtKB-UniPathway"/>
</dbReference>
<dbReference type="Pfam" id="PF08245">
    <property type="entry name" value="Mur_ligase_M"/>
    <property type="match status" value="1"/>
</dbReference>
<dbReference type="GO" id="GO:0046656">
    <property type="term" value="P:folic acid biosynthetic process"/>
    <property type="evidence" value="ECO:0007669"/>
    <property type="project" value="UniProtKB-KW"/>
</dbReference>
<evidence type="ECO:0000256" key="5">
    <source>
        <dbReference type="ARBA" id="ARBA00013023"/>
    </source>
</evidence>
<dbReference type="PIRSF" id="PIRSF001563">
    <property type="entry name" value="Folylpolyglu_synth"/>
    <property type="match status" value="1"/>
</dbReference>
<dbReference type="NCBIfam" id="TIGR01499">
    <property type="entry name" value="folC"/>
    <property type="match status" value="1"/>
</dbReference>
<feature type="domain" description="Mur ligase C-terminal" evidence="22">
    <location>
        <begin position="291"/>
        <end position="405"/>
    </location>
</feature>
<evidence type="ECO:0000256" key="19">
    <source>
        <dbReference type="ARBA" id="ARBA00049035"/>
    </source>
</evidence>
<reference evidence="24 25" key="1">
    <citation type="submission" date="2009-06" db="EMBL/GenBank/DDBJ databases">
        <title>Complete sequence of Desulfovibrio salexigens DSM 2638.</title>
        <authorList>
            <consortium name="US DOE Joint Genome Institute"/>
            <person name="Lucas S."/>
            <person name="Copeland A."/>
            <person name="Lapidus A."/>
            <person name="Glavina del Rio T."/>
            <person name="Tice H."/>
            <person name="Bruce D."/>
            <person name="Goodwin L."/>
            <person name="Pitluck S."/>
            <person name="Munk A.C."/>
            <person name="Brettin T."/>
            <person name="Detter J.C."/>
            <person name="Han C."/>
            <person name="Tapia R."/>
            <person name="Larimer F."/>
            <person name="Land M."/>
            <person name="Hauser L."/>
            <person name="Kyrpides N."/>
            <person name="Anderson I."/>
            <person name="Wall J.D."/>
            <person name="Arkin A.P."/>
            <person name="Dehal P."/>
            <person name="Chivian D."/>
            <person name="Giles B."/>
            <person name="Hazen T.C."/>
        </authorList>
    </citation>
    <scope>NUCLEOTIDE SEQUENCE [LARGE SCALE GENOMIC DNA]</scope>
    <source>
        <strain evidence="25">ATCC 14822 / DSM 2638 / NCIMB 8403 / VKM B-1763</strain>
    </source>
</reference>
<comment type="catalytic activity">
    <reaction evidence="17">
        <text>(6S)-5,6,7,8-tetrahydrofolyl-(gamma-L-Glu)(n) + L-glutamate + ATP = (6S)-5,6,7,8-tetrahydrofolyl-(gamma-L-Glu)(n+1) + ADP + phosphate + H(+)</text>
        <dbReference type="Rhea" id="RHEA:10580"/>
        <dbReference type="Rhea" id="RHEA-COMP:14738"/>
        <dbReference type="Rhea" id="RHEA-COMP:14740"/>
        <dbReference type="ChEBI" id="CHEBI:15378"/>
        <dbReference type="ChEBI" id="CHEBI:29985"/>
        <dbReference type="ChEBI" id="CHEBI:30616"/>
        <dbReference type="ChEBI" id="CHEBI:43474"/>
        <dbReference type="ChEBI" id="CHEBI:141005"/>
        <dbReference type="ChEBI" id="CHEBI:456216"/>
        <dbReference type="EC" id="6.3.2.17"/>
    </reaction>
</comment>
<comment type="catalytic activity">
    <reaction evidence="20">
        <text>7,8-dihydropteroate + L-glutamate + ATP = 7,8-dihydrofolate + ADP + phosphate + H(+)</text>
        <dbReference type="Rhea" id="RHEA:23584"/>
        <dbReference type="ChEBI" id="CHEBI:15378"/>
        <dbReference type="ChEBI" id="CHEBI:17839"/>
        <dbReference type="ChEBI" id="CHEBI:29985"/>
        <dbReference type="ChEBI" id="CHEBI:30616"/>
        <dbReference type="ChEBI" id="CHEBI:43474"/>
        <dbReference type="ChEBI" id="CHEBI:57451"/>
        <dbReference type="ChEBI" id="CHEBI:456216"/>
        <dbReference type="EC" id="6.3.2.12"/>
    </reaction>
</comment>
<dbReference type="InterPro" id="IPR013221">
    <property type="entry name" value="Mur_ligase_cen"/>
</dbReference>
<keyword evidence="10 21" id="KW-0547">Nucleotide-binding</keyword>
<dbReference type="InterPro" id="IPR004101">
    <property type="entry name" value="Mur_ligase_C"/>
</dbReference>
<dbReference type="EMBL" id="CP001649">
    <property type="protein sequence ID" value="ACS80246.1"/>
    <property type="molecule type" value="Genomic_DNA"/>
</dbReference>
<dbReference type="EC" id="6.3.2.12" evidence="5"/>
<dbReference type="InterPro" id="IPR001645">
    <property type="entry name" value="Folylpolyglutamate_synth"/>
</dbReference>
<evidence type="ECO:0000313" key="25">
    <source>
        <dbReference type="Proteomes" id="UP000002601"/>
    </source>
</evidence>
<evidence type="ECO:0000256" key="4">
    <source>
        <dbReference type="ARBA" id="ARBA00008276"/>
    </source>
</evidence>
<evidence type="ECO:0000256" key="18">
    <source>
        <dbReference type="ARBA" id="ARBA00047808"/>
    </source>
</evidence>
<keyword evidence="13" id="KW-0289">Folate biosynthesis</keyword>
<evidence type="ECO:0000256" key="2">
    <source>
        <dbReference type="ARBA" id="ARBA00004799"/>
    </source>
</evidence>
<dbReference type="EC" id="6.3.2.17" evidence="6"/>
<dbReference type="InterPro" id="IPR036615">
    <property type="entry name" value="Mur_ligase_C_dom_sf"/>
</dbReference>
<dbReference type="Pfam" id="PF02875">
    <property type="entry name" value="Mur_ligase_C"/>
    <property type="match status" value="1"/>
</dbReference>
<dbReference type="KEGG" id="dsa:Desal_2188"/>
<dbReference type="AlphaFoldDB" id="C6BW43"/>
<comment type="pathway">
    <text evidence="3">Cofactor biosynthesis; tetrahydrofolylpolyglutamate biosynthesis.</text>
</comment>
<dbReference type="GO" id="GO:0046872">
    <property type="term" value="F:metal ion binding"/>
    <property type="evidence" value="ECO:0007669"/>
    <property type="project" value="UniProtKB-KW"/>
</dbReference>
<accession>C6BW43</accession>
<comment type="similarity">
    <text evidence="4 21">Belongs to the folylpolyglutamate synthase family.</text>
</comment>
<dbReference type="SUPFAM" id="SSF53244">
    <property type="entry name" value="MurD-like peptide ligases, peptide-binding domain"/>
    <property type="match status" value="1"/>
</dbReference>
<dbReference type="UniPathway" id="UPA00077">
    <property type="reaction ID" value="UER00157"/>
</dbReference>
<evidence type="ECO:0000256" key="21">
    <source>
        <dbReference type="PIRNR" id="PIRNR001563"/>
    </source>
</evidence>
<keyword evidence="8 21" id="KW-0436">Ligase</keyword>
<comment type="catalytic activity">
    <reaction evidence="18">
        <text>10-formyltetrahydrofolyl-(gamma-L-Glu)(n) + L-glutamate + ATP = 10-formyltetrahydrofolyl-(gamma-L-Glu)(n+1) + ADP + phosphate + H(+)</text>
        <dbReference type="Rhea" id="RHEA:51904"/>
        <dbReference type="Rhea" id="RHEA-COMP:13088"/>
        <dbReference type="Rhea" id="RHEA-COMP:14300"/>
        <dbReference type="ChEBI" id="CHEBI:15378"/>
        <dbReference type="ChEBI" id="CHEBI:29985"/>
        <dbReference type="ChEBI" id="CHEBI:30616"/>
        <dbReference type="ChEBI" id="CHEBI:43474"/>
        <dbReference type="ChEBI" id="CHEBI:134413"/>
        <dbReference type="ChEBI" id="CHEBI:456216"/>
        <dbReference type="EC" id="6.3.2.17"/>
    </reaction>
</comment>
<dbReference type="InterPro" id="IPR036565">
    <property type="entry name" value="Mur-like_cat_sf"/>
</dbReference>
<keyword evidence="25" id="KW-1185">Reference proteome</keyword>
<evidence type="ECO:0000256" key="17">
    <source>
        <dbReference type="ARBA" id="ARBA00047493"/>
    </source>
</evidence>
<evidence type="ECO:0000256" key="6">
    <source>
        <dbReference type="ARBA" id="ARBA00013025"/>
    </source>
</evidence>
<comment type="pathway">
    <text evidence="2">Cofactor biosynthesis; tetrahydrofolate biosynthesis; 7,8-dihydrofolate from 2-amino-4-hydroxy-6-hydroxymethyl-7,8-dihydropteridine diphosphate and 4-aminobenzoate: step 2/2.</text>
</comment>
<evidence type="ECO:0000256" key="3">
    <source>
        <dbReference type="ARBA" id="ARBA00005150"/>
    </source>
</evidence>
<keyword evidence="9" id="KW-0479">Metal-binding</keyword>
<evidence type="ECO:0000259" key="22">
    <source>
        <dbReference type="Pfam" id="PF02875"/>
    </source>
</evidence>
<dbReference type="eggNOG" id="COG0285">
    <property type="taxonomic scope" value="Bacteria"/>
</dbReference>
<evidence type="ECO:0000256" key="9">
    <source>
        <dbReference type="ARBA" id="ARBA00022723"/>
    </source>
</evidence>
<dbReference type="GO" id="GO:0004326">
    <property type="term" value="F:tetrahydrofolylpolyglutamate synthase activity"/>
    <property type="evidence" value="ECO:0007669"/>
    <property type="project" value="UniProtKB-EC"/>
</dbReference>
<evidence type="ECO:0000259" key="23">
    <source>
        <dbReference type="Pfam" id="PF08245"/>
    </source>
</evidence>